<reference evidence="2" key="1">
    <citation type="journal article" date="2019" name="Int. J. Syst. Evol. Microbiol.">
        <title>The Global Catalogue of Microorganisms (GCM) 10K type strain sequencing project: providing services to taxonomists for standard genome sequencing and annotation.</title>
        <authorList>
            <consortium name="The Broad Institute Genomics Platform"/>
            <consortium name="The Broad Institute Genome Sequencing Center for Infectious Disease"/>
            <person name="Wu L."/>
            <person name="Ma J."/>
        </authorList>
    </citation>
    <scope>NUCLEOTIDE SEQUENCE [LARGE SCALE GENOMIC DNA]</scope>
    <source>
        <strain evidence="2">JCM 17688</strain>
    </source>
</reference>
<protein>
    <submittedName>
        <fullName evidence="1">Uncharacterized protein</fullName>
    </submittedName>
</protein>
<evidence type="ECO:0000313" key="1">
    <source>
        <dbReference type="EMBL" id="GAA4403939.1"/>
    </source>
</evidence>
<name>A0ABP8KD42_9ACTN</name>
<organism evidence="1 2">
    <name type="scientific">Tsukamurella soli</name>
    <dbReference type="NCBI Taxonomy" id="644556"/>
    <lineage>
        <taxon>Bacteria</taxon>
        <taxon>Bacillati</taxon>
        <taxon>Actinomycetota</taxon>
        <taxon>Actinomycetes</taxon>
        <taxon>Mycobacteriales</taxon>
        <taxon>Tsukamurellaceae</taxon>
        <taxon>Tsukamurella</taxon>
    </lineage>
</organism>
<sequence>MFLPGRDGLKHGNEYFFHTSGLPMYVVIAYDSDYAPSTLRDKLSAIPPAQVHPGRQQHGVQPQPPIDVVCVLGKYVAWNLRDVPGPMEIKDEHGIPCRGWIVAETEAPLAWALTWLQLMTPRIERGAPIFRWYLGQRAWMPAGDGEPDG</sequence>
<dbReference type="EMBL" id="BAABFR010000114">
    <property type="protein sequence ID" value="GAA4403939.1"/>
    <property type="molecule type" value="Genomic_DNA"/>
</dbReference>
<proteinExistence type="predicted"/>
<keyword evidence="2" id="KW-1185">Reference proteome</keyword>
<gene>
    <name evidence="1" type="ORF">GCM10023147_45950</name>
</gene>
<accession>A0ABP8KD42</accession>
<evidence type="ECO:0000313" key="2">
    <source>
        <dbReference type="Proteomes" id="UP001500635"/>
    </source>
</evidence>
<comment type="caution">
    <text evidence="1">The sequence shown here is derived from an EMBL/GenBank/DDBJ whole genome shotgun (WGS) entry which is preliminary data.</text>
</comment>
<dbReference type="Proteomes" id="UP001500635">
    <property type="component" value="Unassembled WGS sequence"/>
</dbReference>